<organism evidence="3 4">
    <name type="scientific">Zasmidium cellare</name>
    <name type="common">Wine cellar mold</name>
    <name type="synonym">Racodium cellare</name>
    <dbReference type="NCBI Taxonomy" id="395010"/>
    <lineage>
        <taxon>Eukaryota</taxon>
        <taxon>Fungi</taxon>
        <taxon>Dikarya</taxon>
        <taxon>Ascomycota</taxon>
        <taxon>Pezizomycotina</taxon>
        <taxon>Dothideomycetes</taxon>
        <taxon>Dothideomycetidae</taxon>
        <taxon>Mycosphaerellales</taxon>
        <taxon>Mycosphaerellaceae</taxon>
        <taxon>Zasmidium</taxon>
    </lineage>
</organism>
<proteinExistence type="inferred from homology"/>
<dbReference type="InterPro" id="IPR036291">
    <property type="entry name" value="NAD(P)-bd_dom_sf"/>
</dbReference>
<dbReference type="PRINTS" id="PR00081">
    <property type="entry name" value="GDHRDH"/>
</dbReference>
<comment type="caution">
    <text evidence="3">The sequence shown here is derived from an EMBL/GenBank/DDBJ whole genome shotgun (WGS) entry which is preliminary data.</text>
</comment>
<evidence type="ECO:0008006" key="5">
    <source>
        <dbReference type="Google" id="ProtNLM"/>
    </source>
</evidence>
<dbReference type="Proteomes" id="UP001305779">
    <property type="component" value="Unassembled WGS sequence"/>
</dbReference>
<dbReference type="SUPFAM" id="SSF51735">
    <property type="entry name" value="NAD(P)-binding Rossmann-fold domains"/>
    <property type="match status" value="1"/>
</dbReference>
<comment type="similarity">
    <text evidence="1 2">Belongs to the short-chain dehydrogenases/reductases (SDR) family.</text>
</comment>
<dbReference type="InterPro" id="IPR002347">
    <property type="entry name" value="SDR_fam"/>
</dbReference>
<evidence type="ECO:0000313" key="4">
    <source>
        <dbReference type="Proteomes" id="UP001305779"/>
    </source>
</evidence>
<dbReference type="InterPro" id="IPR051468">
    <property type="entry name" value="Fungal_SecMetab_SDRs"/>
</dbReference>
<dbReference type="PRINTS" id="PR00080">
    <property type="entry name" value="SDRFAMILY"/>
</dbReference>
<evidence type="ECO:0000256" key="1">
    <source>
        <dbReference type="ARBA" id="ARBA00006484"/>
    </source>
</evidence>
<sequence length="247" mass="25810">MAAQTTVLITGGNSGFGYAVAEELASDDTKHILLGCRSAEKGKRAVAELQKQAQAKVDYVQLDVTDEKSIAAAVSEVGEIYDRLDILVNNAATLDQVQESLGLQLASCFQTNSTGVALAVDAFLPLLKKSSNVARIINISSGAGSLRRRVNQGPNAKVVGMQGVAYAASKAALNMITLAQAKAYGGDALKVFVYTPGFVISNLSTLNTAENGAKSPKDGALGLAKVINGERDGEHGGFLSESGQYEW</sequence>
<protein>
    <recommendedName>
        <fullName evidence="5">NAD(P)-binding protein</fullName>
    </recommendedName>
</protein>
<keyword evidence="4" id="KW-1185">Reference proteome</keyword>
<dbReference type="Gene3D" id="3.40.50.720">
    <property type="entry name" value="NAD(P)-binding Rossmann-like Domain"/>
    <property type="match status" value="1"/>
</dbReference>
<name>A0ABR0E0T1_ZASCE</name>
<dbReference type="PANTHER" id="PTHR43544:SF32">
    <property type="entry name" value="CHAIN DEHYDROGENASE, PUTATIVE (AFU_ORTHOLOGUE AFUA_5G01530)-RELATED"/>
    <property type="match status" value="1"/>
</dbReference>
<dbReference type="EMBL" id="JAXOVC010000012">
    <property type="protein sequence ID" value="KAK4495019.1"/>
    <property type="molecule type" value="Genomic_DNA"/>
</dbReference>
<gene>
    <name evidence="3" type="ORF">PRZ48_013346</name>
</gene>
<dbReference type="Pfam" id="PF00106">
    <property type="entry name" value="adh_short"/>
    <property type="match status" value="1"/>
</dbReference>
<evidence type="ECO:0000256" key="2">
    <source>
        <dbReference type="RuleBase" id="RU000363"/>
    </source>
</evidence>
<accession>A0ABR0E0T1</accession>
<reference evidence="3 4" key="1">
    <citation type="journal article" date="2023" name="G3 (Bethesda)">
        <title>A chromosome-level genome assembly of Zasmidium syzygii isolated from banana leaves.</title>
        <authorList>
            <person name="van Westerhoven A.C."/>
            <person name="Mehrabi R."/>
            <person name="Talebi R."/>
            <person name="Steentjes M.B.F."/>
            <person name="Corcolon B."/>
            <person name="Chong P.A."/>
            <person name="Kema G.H.J."/>
            <person name="Seidl M.F."/>
        </authorList>
    </citation>
    <scope>NUCLEOTIDE SEQUENCE [LARGE SCALE GENOMIC DNA]</scope>
    <source>
        <strain evidence="3 4">P124</strain>
    </source>
</reference>
<evidence type="ECO:0000313" key="3">
    <source>
        <dbReference type="EMBL" id="KAK4495019.1"/>
    </source>
</evidence>
<dbReference type="PANTHER" id="PTHR43544">
    <property type="entry name" value="SHORT-CHAIN DEHYDROGENASE/REDUCTASE"/>
    <property type="match status" value="1"/>
</dbReference>